<organism evidence="6 7">
    <name type="scientific">Adineta steineri</name>
    <dbReference type="NCBI Taxonomy" id="433720"/>
    <lineage>
        <taxon>Eukaryota</taxon>
        <taxon>Metazoa</taxon>
        <taxon>Spiralia</taxon>
        <taxon>Gnathifera</taxon>
        <taxon>Rotifera</taxon>
        <taxon>Eurotatoria</taxon>
        <taxon>Bdelloidea</taxon>
        <taxon>Adinetida</taxon>
        <taxon>Adinetidae</taxon>
        <taxon>Adineta</taxon>
    </lineage>
</organism>
<accession>A0A819YZ57</accession>
<keyword evidence="3" id="KW-0378">Hydrolase</keyword>
<dbReference type="GO" id="GO:0016926">
    <property type="term" value="P:protein desumoylation"/>
    <property type="evidence" value="ECO:0007669"/>
    <property type="project" value="TreeGrafter"/>
</dbReference>
<dbReference type="PROSITE" id="PS50600">
    <property type="entry name" value="ULP_PROTEASE"/>
    <property type="match status" value="1"/>
</dbReference>
<dbReference type="GO" id="GO:0005634">
    <property type="term" value="C:nucleus"/>
    <property type="evidence" value="ECO:0007669"/>
    <property type="project" value="TreeGrafter"/>
</dbReference>
<sequence length="399" mass="46424">RYKAPKIIIGPQEKQRGRQIKELLSACLQGAQGEKRRHKPMKLNIDDIPKDEEVYLGIEVLTHDNQAHPSKIILPGDTELHVPDNEVFSKNTANKLTYIKFSNENLECQFDKVTKRIYWKIDKPGLLDKLAFWICKLENGDYVDISATTLSNTIREPSTKNEIDEKNGESVTNEKQLPDFISDKCESFESNTDQFIIQKNIHTLNGSNWLNDEIINIYLALVARESGHDGHPRVYAFDSFFYVKLTKDKPKHSSWSRFMDPIDFFNYHIVLIPIHFENHWTLVTIDFSSHCISYYDSLGGKNDKCLDLIHNFVEHMYAMKKLQANWTVGYWKSVPQQKNTNDCGVFICQFAKYLARQWLINLTQEDMPRFRQQMINEIKLNKLIVQSPPLTIMPISCSM</sequence>
<evidence type="ECO:0000256" key="3">
    <source>
        <dbReference type="ARBA" id="ARBA00022801"/>
    </source>
</evidence>
<proteinExistence type="inferred from homology"/>
<name>A0A819YZ57_9BILA</name>
<dbReference type="Proteomes" id="UP000663868">
    <property type="component" value="Unassembled WGS sequence"/>
</dbReference>
<dbReference type="Gene3D" id="3.40.395.10">
    <property type="entry name" value="Adenoviral Proteinase, Chain A"/>
    <property type="match status" value="1"/>
</dbReference>
<evidence type="ECO:0000256" key="2">
    <source>
        <dbReference type="ARBA" id="ARBA00022670"/>
    </source>
</evidence>
<evidence type="ECO:0000259" key="5">
    <source>
        <dbReference type="PROSITE" id="PS50600"/>
    </source>
</evidence>
<dbReference type="InterPro" id="IPR003653">
    <property type="entry name" value="Peptidase_C48_C"/>
</dbReference>
<feature type="non-terminal residue" evidence="6">
    <location>
        <position position="399"/>
    </location>
</feature>
<dbReference type="InterPro" id="IPR038765">
    <property type="entry name" value="Papain-like_cys_pep_sf"/>
</dbReference>
<comment type="similarity">
    <text evidence="1">Belongs to the peptidase C48 family.</text>
</comment>
<protein>
    <recommendedName>
        <fullName evidence="5">Ubiquitin-like protease family profile domain-containing protein</fullName>
    </recommendedName>
</protein>
<dbReference type="GO" id="GO:0016929">
    <property type="term" value="F:deSUMOylase activity"/>
    <property type="evidence" value="ECO:0007669"/>
    <property type="project" value="TreeGrafter"/>
</dbReference>
<dbReference type="PANTHER" id="PTHR12606">
    <property type="entry name" value="SENTRIN/SUMO-SPECIFIC PROTEASE"/>
    <property type="match status" value="1"/>
</dbReference>
<dbReference type="SUPFAM" id="SSF54001">
    <property type="entry name" value="Cysteine proteinases"/>
    <property type="match status" value="1"/>
</dbReference>
<dbReference type="EMBL" id="CAJOBB010006612">
    <property type="protein sequence ID" value="CAF4165939.1"/>
    <property type="molecule type" value="Genomic_DNA"/>
</dbReference>
<dbReference type="GO" id="GO:0006508">
    <property type="term" value="P:proteolysis"/>
    <property type="evidence" value="ECO:0007669"/>
    <property type="project" value="UniProtKB-KW"/>
</dbReference>
<reference evidence="6" key="1">
    <citation type="submission" date="2021-02" db="EMBL/GenBank/DDBJ databases">
        <authorList>
            <person name="Nowell W R."/>
        </authorList>
    </citation>
    <scope>NUCLEOTIDE SEQUENCE</scope>
</reference>
<dbReference type="PANTHER" id="PTHR12606:SF141">
    <property type="entry name" value="GH15225P-RELATED"/>
    <property type="match status" value="1"/>
</dbReference>
<feature type="domain" description="Ubiquitin-like protease family profile" evidence="5">
    <location>
        <begin position="194"/>
        <end position="354"/>
    </location>
</feature>
<gene>
    <name evidence="6" type="ORF">KXQ929_LOCUS38094</name>
</gene>
<keyword evidence="4" id="KW-0788">Thiol protease</keyword>
<comment type="caution">
    <text evidence="6">The sequence shown here is derived from an EMBL/GenBank/DDBJ whole genome shotgun (WGS) entry which is preliminary data.</text>
</comment>
<dbReference type="Pfam" id="PF02902">
    <property type="entry name" value="Peptidase_C48"/>
    <property type="match status" value="1"/>
</dbReference>
<keyword evidence="2" id="KW-0645">Protease</keyword>
<dbReference type="AlphaFoldDB" id="A0A819YZ57"/>
<evidence type="ECO:0000313" key="6">
    <source>
        <dbReference type="EMBL" id="CAF4165939.1"/>
    </source>
</evidence>
<evidence type="ECO:0000256" key="1">
    <source>
        <dbReference type="ARBA" id="ARBA00005234"/>
    </source>
</evidence>
<evidence type="ECO:0000256" key="4">
    <source>
        <dbReference type="ARBA" id="ARBA00022807"/>
    </source>
</evidence>
<evidence type="ECO:0000313" key="7">
    <source>
        <dbReference type="Proteomes" id="UP000663868"/>
    </source>
</evidence>